<dbReference type="SUPFAM" id="SSF46785">
    <property type="entry name" value="Winged helix' DNA-binding domain"/>
    <property type="match status" value="1"/>
</dbReference>
<feature type="domain" description="HTH lysR-type" evidence="1">
    <location>
        <begin position="24"/>
        <end position="82"/>
    </location>
</feature>
<evidence type="ECO:0000313" key="3">
    <source>
        <dbReference type="Proteomes" id="UP000515847"/>
    </source>
</evidence>
<dbReference type="Gene3D" id="1.10.10.10">
    <property type="entry name" value="Winged helix-like DNA-binding domain superfamily/Winged helix DNA-binding domain"/>
    <property type="match status" value="1"/>
</dbReference>
<dbReference type="PANTHER" id="PTHR30432">
    <property type="entry name" value="TRANSCRIPTIONAL REGULATOR MODE"/>
    <property type="match status" value="1"/>
</dbReference>
<evidence type="ECO:0000259" key="1">
    <source>
        <dbReference type="Pfam" id="PF00126"/>
    </source>
</evidence>
<dbReference type="EMBL" id="CP045798">
    <property type="protein sequence ID" value="QNB46504.1"/>
    <property type="molecule type" value="Genomic_DNA"/>
</dbReference>
<organism evidence="2 3">
    <name type="scientific">Thermanaerosceptrum fracticalcis</name>
    <dbReference type="NCBI Taxonomy" id="1712410"/>
    <lineage>
        <taxon>Bacteria</taxon>
        <taxon>Bacillati</taxon>
        <taxon>Bacillota</taxon>
        <taxon>Clostridia</taxon>
        <taxon>Eubacteriales</taxon>
        <taxon>Peptococcaceae</taxon>
        <taxon>Thermanaerosceptrum</taxon>
    </lineage>
</organism>
<dbReference type="PANTHER" id="PTHR30432:SF1">
    <property type="entry name" value="DNA-BINDING TRANSCRIPTIONAL DUAL REGULATOR MODE"/>
    <property type="match status" value="1"/>
</dbReference>
<dbReference type="Proteomes" id="UP000515847">
    <property type="component" value="Chromosome"/>
</dbReference>
<dbReference type="AlphaFoldDB" id="A0A7G6E350"/>
<keyword evidence="3" id="KW-1185">Reference proteome</keyword>
<dbReference type="RefSeq" id="WP_034422064.1">
    <property type="nucleotide sequence ID" value="NZ_CP045798.1"/>
</dbReference>
<dbReference type="InterPro" id="IPR000847">
    <property type="entry name" value="LysR_HTH_N"/>
</dbReference>
<protein>
    <submittedName>
        <fullName evidence="2">LysR family transcriptional regulator</fullName>
    </submittedName>
</protein>
<dbReference type="KEGG" id="tfr:BR63_09380"/>
<dbReference type="InterPro" id="IPR051815">
    <property type="entry name" value="Molybdate_resp_trans_reg"/>
</dbReference>
<accession>A0A7G6E350</accession>
<dbReference type="InterPro" id="IPR036388">
    <property type="entry name" value="WH-like_DNA-bd_sf"/>
</dbReference>
<dbReference type="OrthoDB" id="285216at2"/>
<evidence type="ECO:0000313" key="2">
    <source>
        <dbReference type="EMBL" id="QNB46504.1"/>
    </source>
</evidence>
<dbReference type="GO" id="GO:0003700">
    <property type="term" value="F:DNA-binding transcription factor activity"/>
    <property type="evidence" value="ECO:0007669"/>
    <property type="project" value="InterPro"/>
</dbReference>
<proteinExistence type="predicted"/>
<gene>
    <name evidence="2" type="ORF">BR63_09380</name>
</gene>
<reference evidence="2 3" key="1">
    <citation type="journal article" date="2019" name="Front. Microbiol.">
        <title>Thermoanaerosceptrum fracticalcis gen. nov. sp. nov., a Novel Fumarate-Fermenting Microorganism From a Deep Fractured Carbonate Aquifer of the US Great Basin.</title>
        <authorList>
            <person name="Hamilton-Brehm S.D."/>
            <person name="Stewart L.E."/>
            <person name="Zavarin M."/>
            <person name="Caldwell M."/>
            <person name="Lawson P.A."/>
            <person name="Onstott T.C."/>
            <person name="Grzymski J."/>
            <person name="Neveux I."/>
            <person name="Lollar B.S."/>
            <person name="Russell C.E."/>
            <person name="Moser D.P."/>
        </authorList>
    </citation>
    <scope>NUCLEOTIDE SEQUENCE [LARGE SCALE GENOMIC DNA]</scope>
    <source>
        <strain evidence="2 3">DRI-13</strain>
    </source>
</reference>
<name>A0A7G6E350_THEFR</name>
<dbReference type="Pfam" id="PF00126">
    <property type="entry name" value="HTH_1"/>
    <property type="match status" value="1"/>
</dbReference>
<dbReference type="InterPro" id="IPR036390">
    <property type="entry name" value="WH_DNA-bd_sf"/>
</dbReference>
<sequence length="109" mass="12409">MKLRYKLWLEVDEGKAFGTGPYEILKHVEVFGSLNKAAKELNISYSKAWKIINMVEERLGMALIHRETGGMSGGGSYLTEEGKNMLRKYSSFMEEADQALQQLFAKHFS</sequence>